<evidence type="ECO:0000256" key="5">
    <source>
        <dbReference type="ARBA" id="ARBA00022989"/>
    </source>
</evidence>
<organism evidence="9 11">
    <name type="scientific">Leptospira bourretii</name>
    <dbReference type="NCBI Taxonomy" id="2484962"/>
    <lineage>
        <taxon>Bacteria</taxon>
        <taxon>Pseudomonadati</taxon>
        <taxon>Spirochaetota</taxon>
        <taxon>Spirochaetia</taxon>
        <taxon>Leptospirales</taxon>
        <taxon>Leptospiraceae</taxon>
        <taxon>Leptospira</taxon>
    </lineage>
</organism>
<name>A0A4R9IJS3_9LEPT</name>
<feature type="transmembrane region" description="Helical" evidence="7">
    <location>
        <begin position="279"/>
        <end position="300"/>
    </location>
</feature>
<dbReference type="InterPro" id="IPR001173">
    <property type="entry name" value="Glyco_trans_2-like"/>
</dbReference>
<dbReference type="GO" id="GO:0016757">
    <property type="term" value="F:glycosyltransferase activity"/>
    <property type="evidence" value="ECO:0007669"/>
    <property type="project" value="UniProtKB-KW"/>
</dbReference>
<sequence>MNRRFYKVKVLTILIPVLNEEVNLPILYSRLTKVLDGLKKRLRAEVIILDNCSEDSTPSIAKEICRKDKNWKYVRYSRNFGYHGSLAGGFDLSTGDALIVLAGDLQEPPELIPRMVDYWEEGYDVVYGVLEERNDSNLIKTLGAKIFYQLIYFMSDSKLPISATDFRLISRRVVNAVNTMREPDRYLRGLVHWVGFKQIPFKYSRDKRIHGKSIAGIWYSTKWAFNAMMCFSHLPLRAVAYFGLFTMLGTAVASIYFIFVRFFPPAWMPVPPTGTTAIILILLFAIGINSIFLGIMGEYVGRIYNQGKERPLYIVDEKINFK</sequence>
<evidence type="ECO:0000256" key="3">
    <source>
        <dbReference type="ARBA" id="ARBA00022679"/>
    </source>
</evidence>
<dbReference type="EMBL" id="RQFL01000026">
    <property type="protein sequence ID" value="TGK89635.1"/>
    <property type="molecule type" value="Genomic_DNA"/>
</dbReference>
<reference evidence="10" key="1">
    <citation type="submission" date="2018-10" db="EMBL/GenBank/DDBJ databases">
        <authorList>
            <person name="Vincent A.T."/>
            <person name="Schiettekatte O."/>
            <person name="Bourhy P."/>
            <person name="Veyrier F.J."/>
            <person name="Picardeau M."/>
        </authorList>
    </citation>
    <scope>NUCLEOTIDE SEQUENCE</scope>
    <source>
        <strain evidence="10">201800281</strain>
    </source>
</reference>
<keyword evidence="3 9" id="KW-0808">Transferase</keyword>
<dbReference type="EMBL" id="RQFM01000027">
    <property type="protein sequence ID" value="TGK79428.1"/>
    <property type="molecule type" value="Genomic_DNA"/>
</dbReference>
<reference evidence="9 11" key="2">
    <citation type="journal article" date="2019" name="PLoS Negl. Trop. Dis.">
        <title>Revisiting the worldwide diversity of Leptospira species in the environment.</title>
        <authorList>
            <person name="Vincent A.T."/>
            <person name="Schiettekatte O."/>
            <person name="Bourhy P."/>
            <person name="Veyrier F.J."/>
            <person name="Picardeau M."/>
        </authorList>
    </citation>
    <scope>NUCLEOTIDE SEQUENCE [LARGE SCALE GENOMIC DNA]</scope>
    <source>
        <strain evidence="9 11">201800280</strain>
        <strain evidence="10">201800281</strain>
    </source>
</reference>
<accession>A0A4R9IJS3</accession>
<keyword evidence="12" id="KW-1185">Reference proteome</keyword>
<feature type="transmembrane region" description="Helical" evidence="7">
    <location>
        <begin position="238"/>
        <end position="259"/>
    </location>
</feature>
<dbReference type="PANTHER" id="PTHR48090">
    <property type="entry name" value="UNDECAPRENYL-PHOSPHATE 4-DEOXY-4-FORMAMIDO-L-ARABINOSE TRANSFERASE-RELATED"/>
    <property type="match status" value="1"/>
</dbReference>
<dbReference type="Proteomes" id="UP000297394">
    <property type="component" value="Unassembled WGS sequence"/>
</dbReference>
<proteinExistence type="predicted"/>
<dbReference type="SUPFAM" id="SSF53448">
    <property type="entry name" value="Nucleotide-diphospho-sugar transferases"/>
    <property type="match status" value="1"/>
</dbReference>
<dbReference type="Pfam" id="PF00535">
    <property type="entry name" value="Glycos_transf_2"/>
    <property type="match status" value="1"/>
</dbReference>
<keyword evidence="5 7" id="KW-1133">Transmembrane helix</keyword>
<keyword evidence="6 7" id="KW-0472">Membrane</keyword>
<comment type="caution">
    <text evidence="9">The sequence shown here is derived from an EMBL/GenBank/DDBJ whole genome shotgun (WGS) entry which is preliminary data.</text>
</comment>
<evidence type="ECO:0000259" key="8">
    <source>
        <dbReference type="Pfam" id="PF00535"/>
    </source>
</evidence>
<gene>
    <name evidence="9" type="ORF">EHQ23_17630</name>
    <name evidence="10" type="ORF">EHQ26_14480</name>
</gene>
<protein>
    <submittedName>
        <fullName evidence="9">Glycosyltransferase</fullName>
    </submittedName>
</protein>
<comment type="subcellular location">
    <subcellularLocation>
        <location evidence="1">Membrane</location>
        <topology evidence="1">Multi-pass membrane protein</topology>
    </subcellularLocation>
</comment>
<dbReference type="Proteomes" id="UP000297918">
    <property type="component" value="Unassembled WGS sequence"/>
</dbReference>
<evidence type="ECO:0000256" key="2">
    <source>
        <dbReference type="ARBA" id="ARBA00022676"/>
    </source>
</evidence>
<evidence type="ECO:0000313" key="10">
    <source>
        <dbReference type="EMBL" id="TGK89635.1"/>
    </source>
</evidence>
<keyword evidence="2" id="KW-0328">Glycosyltransferase</keyword>
<evidence type="ECO:0000256" key="6">
    <source>
        <dbReference type="ARBA" id="ARBA00023136"/>
    </source>
</evidence>
<dbReference type="GO" id="GO:0005886">
    <property type="term" value="C:plasma membrane"/>
    <property type="evidence" value="ECO:0007669"/>
    <property type="project" value="TreeGrafter"/>
</dbReference>
<dbReference type="AlphaFoldDB" id="A0A4R9IJS3"/>
<evidence type="ECO:0000256" key="1">
    <source>
        <dbReference type="ARBA" id="ARBA00004141"/>
    </source>
</evidence>
<dbReference type="Gene3D" id="3.90.550.10">
    <property type="entry name" value="Spore Coat Polysaccharide Biosynthesis Protein SpsA, Chain A"/>
    <property type="match status" value="1"/>
</dbReference>
<dbReference type="OrthoDB" id="9815829at2"/>
<evidence type="ECO:0000313" key="9">
    <source>
        <dbReference type="EMBL" id="TGK79428.1"/>
    </source>
</evidence>
<evidence type="ECO:0000256" key="4">
    <source>
        <dbReference type="ARBA" id="ARBA00022692"/>
    </source>
</evidence>
<feature type="domain" description="Glycosyltransferase 2-like" evidence="8">
    <location>
        <begin position="12"/>
        <end position="175"/>
    </location>
</feature>
<dbReference type="InterPro" id="IPR029044">
    <property type="entry name" value="Nucleotide-diphossugar_trans"/>
</dbReference>
<dbReference type="InterPro" id="IPR050256">
    <property type="entry name" value="Glycosyltransferase_2"/>
</dbReference>
<evidence type="ECO:0000313" key="11">
    <source>
        <dbReference type="Proteomes" id="UP000297394"/>
    </source>
</evidence>
<keyword evidence="4 7" id="KW-0812">Transmembrane</keyword>
<dbReference type="PANTHER" id="PTHR48090:SF1">
    <property type="entry name" value="PROPHAGE BACTOPRENOL GLUCOSYL TRANSFERASE HOMOLOG"/>
    <property type="match status" value="1"/>
</dbReference>
<evidence type="ECO:0000256" key="7">
    <source>
        <dbReference type="SAM" id="Phobius"/>
    </source>
</evidence>
<dbReference type="CDD" id="cd04187">
    <property type="entry name" value="DPM1_like_bac"/>
    <property type="match status" value="1"/>
</dbReference>
<evidence type="ECO:0000313" key="12">
    <source>
        <dbReference type="Proteomes" id="UP000297918"/>
    </source>
</evidence>